<evidence type="ECO:0000313" key="2">
    <source>
        <dbReference type="Proteomes" id="UP000793456"/>
    </source>
</evidence>
<evidence type="ECO:0000313" key="1">
    <source>
        <dbReference type="EMBL" id="TMS15261.1"/>
    </source>
</evidence>
<sequence>MAANHHLVARKPSAQATLSSAVGLMMPQPTQHSLIHVLLLWITILSIIQAVFIIFFFTAGHRGLSQNSSTVTPEGTVQSQANITPSPTPDDNLLLGKGQMLTYKAQEDNDDFKWVAHNPSDSLVSQYGKDLQIKKDGYYFLILQVTLKECTCTYNGTSKNKTTSECTVSVNWNNSLKEKNRVLLEGWINTNTCSTGLLGMVTVLPAGGKLEFKLPKTKKIDDREHLTHLDIIYMHKP</sequence>
<gene>
    <name evidence="1" type="ORF">E3U43_021723</name>
</gene>
<reference evidence="1" key="1">
    <citation type="submission" date="2018-11" db="EMBL/GenBank/DDBJ databases">
        <title>The sequence and de novo assembly of Larimichthys crocea genome using PacBio and Hi-C technologies.</title>
        <authorList>
            <person name="Xu P."/>
            <person name="Chen B."/>
            <person name="Zhou Z."/>
            <person name="Ke Q."/>
            <person name="Wu Y."/>
            <person name="Bai H."/>
            <person name="Pu F."/>
        </authorList>
    </citation>
    <scope>NUCLEOTIDE SEQUENCE</scope>
    <source>
        <tissue evidence="1">Muscle</tissue>
    </source>
</reference>
<protein>
    <submittedName>
        <fullName evidence="1">Uncharacterized protein</fullName>
    </submittedName>
</protein>
<accession>A0ACD3R6S8</accession>
<proteinExistence type="predicted"/>
<organism evidence="1 2">
    <name type="scientific">Larimichthys crocea</name>
    <name type="common">Large yellow croaker</name>
    <name type="synonym">Pseudosciaena crocea</name>
    <dbReference type="NCBI Taxonomy" id="215358"/>
    <lineage>
        <taxon>Eukaryota</taxon>
        <taxon>Metazoa</taxon>
        <taxon>Chordata</taxon>
        <taxon>Craniata</taxon>
        <taxon>Vertebrata</taxon>
        <taxon>Euteleostomi</taxon>
        <taxon>Actinopterygii</taxon>
        <taxon>Neopterygii</taxon>
        <taxon>Teleostei</taxon>
        <taxon>Neoteleostei</taxon>
        <taxon>Acanthomorphata</taxon>
        <taxon>Eupercaria</taxon>
        <taxon>Sciaenidae</taxon>
        <taxon>Larimichthys</taxon>
    </lineage>
</organism>
<keyword evidence="2" id="KW-1185">Reference proteome</keyword>
<name>A0ACD3R6S8_LARCR</name>
<dbReference type="Proteomes" id="UP000793456">
    <property type="component" value="Chromosome IX"/>
</dbReference>
<comment type="caution">
    <text evidence="1">The sequence shown here is derived from an EMBL/GenBank/DDBJ whole genome shotgun (WGS) entry which is preliminary data.</text>
</comment>
<dbReference type="EMBL" id="CM011682">
    <property type="protein sequence ID" value="TMS15261.1"/>
    <property type="molecule type" value="Genomic_DNA"/>
</dbReference>